<dbReference type="EMBL" id="CP012542">
    <property type="protein sequence ID" value="QCD44479.1"/>
    <property type="molecule type" value="Genomic_DNA"/>
</dbReference>
<organism evidence="1 2">
    <name type="scientific">Campylobacter mucosalis CCUG 21559</name>
    <dbReference type="NCBI Taxonomy" id="1032067"/>
    <lineage>
        <taxon>Bacteria</taxon>
        <taxon>Pseudomonadati</taxon>
        <taxon>Campylobacterota</taxon>
        <taxon>Epsilonproteobacteria</taxon>
        <taxon>Campylobacterales</taxon>
        <taxon>Campylobacteraceae</taxon>
        <taxon>Campylobacter</taxon>
    </lineage>
</organism>
<dbReference type="RefSeq" id="WP_171993602.1">
    <property type="nucleotide sequence ID" value="NZ_CP012542.1"/>
</dbReference>
<accession>A0A6G5QFV2</accession>
<proteinExistence type="predicted"/>
<name>A0A6G5QFV2_9BACT</name>
<reference evidence="1 2" key="1">
    <citation type="submission" date="2016-07" db="EMBL/GenBank/DDBJ databases">
        <title>Comparative genomics of the Campylobacter concisus group.</title>
        <authorList>
            <person name="Miller W.G."/>
            <person name="Yee E."/>
            <person name="Chapman M.H."/>
            <person name="Huynh S."/>
            <person name="Bono J.L."/>
            <person name="On S.L.W."/>
            <person name="StLeger J."/>
            <person name="Foster G."/>
            <person name="Parker C.T."/>
        </authorList>
    </citation>
    <scope>NUCLEOTIDE SEQUENCE [LARGE SCALE GENOMIC DNA]</scope>
    <source>
        <strain evidence="1 2">CCUG 21559</strain>
    </source>
</reference>
<dbReference type="Proteomes" id="UP000503264">
    <property type="component" value="Chromosome"/>
</dbReference>
<evidence type="ECO:0000313" key="2">
    <source>
        <dbReference type="Proteomes" id="UP000503264"/>
    </source>
</evidence>
<keyword evidence="2" id="KW-1185">Reference proteome</keyword>
<protein>
    <submittedName>
        <fullName evidence="1">Uncharacterized protein</fullName>
    </submittedName>
</protein>
<dbReference type="AlphaFoldDB" id="A0A6G5QFV2"/>
<evidence type="ECO:0000313" key="1">
    <source>
        <dbReference type="EMBL" id="QCD44479.1"/>
    </source>
</evidence>
<sequence length="88" mass="10345">MANIVLQSCNLEKEWLCKNYPDLRIAKDRIAGKICFDRSYNDIKIVDDSFCLTVYPKEKSFFTNLLEPYWGEYFHGVLGLLEFIAEKI</sequence>
<gene>
    <name evidence="1" type="ORF">CMUC_0682</name>
</gene>